<evidence type="ECO:0000313" key="2">
    <source>
        <dbReference type="EMBL" id="KAK4791321.1"/>
    </source>
</evidence>
<evidence type="ECO:0000256" key="1">
    <source>
        <dbReference type="ARBA" id="ARBA00022533"/>
    </source>
</evidence>
<comment type="caution">
    <text evidence="2">The sequence shown here is derived from an EMBL/GenBank/DDBJ whole genome shotgun (WGS) entry which is preliminary data.</text>
</comment>
<accession>A0AAN7LRU9</accession>
<evidence type="ECO:0000313" key="3">
    <source>
        <dbReference type="Proteomes" id="UP001346149"/>
    </source>
</evidence>
<name>A0AAN7LRU9_TRANT</name>
<proteinExistence type="predicted"/>
<reference evidence="2 3" key="1">
    <citation type="journal article" date="2023" name="Hortic Res">
        <title>Pangenome of water caltrop reveals structural variations and asymmetric subgenome divergence after allopolyploidization.</title>
        <authorList>
            <person name="Zhang X."/>
            <person name="Chen Y."/>
            <person name="Wang L."/>
            <person name="Yuan Y."/>
            <person name="Fang M."/>
            <person name="Shi L."/>
            <person name="Lu R."/>
            <person name="Comes H.P."/>
            <person name="Ma Y."/>
            <person name="Chen Y."/>
            <person name="Huang G."/>
            <person name="Zhou Y."/>
            <person name="Zheng Z."/>
            <person name="Qiu Y."/>
        </authorList>
    </citation>
    <scope>NUCLEOTIDE SEQUENCE [LARGE SCALE GENOMIC DNA]</scope>
    <source>
        <strain evidence="2">F231</strain>
    </source>
</reference>
<dbReference type="GO" id="GO:0003872">
    <property type="term" value="F:6-phosphofructokinase activity"/>
    <property type="evidence" value="ECO:0007669"/>
    <property type="project" value="InterPro"/>
</dbReference>
<dbReference type="AlphaFoldDB" id="A0AAN7LRU9"/>
<sequence length="67" mass="7337">MIRAVPSNSWDNVYCTLLAQSDVHGAMAGYTDFTVGIVNGRHSYIPLSYSHITAQTIFPSKTFGNDV</sequence>
<dbReference type="PANTHER" id="PTHR45770">
    <property type="entry name" value="ATP-DEPENDENT 6-PHOSPHOFRUCTOKINASE 1"/>
    <property type="match status" value="1"/>
</dbReference>
<gene>
    <name evidence="2" type="ORF">SAY86_031734</name>
</gene>
<keyword evidence="1" id="KW-0021">Allosteric enzyme</keyword>
<protein>
    <submittedName>
        <fullName evidence="2">Uncharacterized protein</fullName>
    </submittedName>
</protein>
<dbReference type="InterPro" id="IPR050929">
    <property type="entry name" value="PFKA"/>
</dbReference>
<keyword evidence="3" id="KW-1185">Reference proteome</keyword>
<dbReference type="InterPro" id="IPR035966">
    <property type="entry name" value="PKF_sf"/>
</dbReference>
<organism evidence="2 3">
    <name type="scientific">Trapa natans</name>
    <name type="common">Water chestnut</name>
    <dbReference type="NCBI Taxonomy" id="22666"/>
    <lineage>
        <taxon>Eukaryota</taxon>
        <taxon>Viridiplantae</taxon>
        <taxon>Streptophyta</taxon>
        <taxon>Embryophyta</taxon>
        <taxon>Tracheophyta</taxon>
        <taxon>Spermatophyta</taxon>
        <taxon>Magnoliopsida</taxon>
        <taxon>eudicotyledons</taxon>
        <taxon>Gunneridae</taxon>
        <taxon>Pentapetalae</taxon>
        <taxon>rosids</taxon>
        <taxon>malvids</taxon>
        <taxon>Myrtales</taxon>
        <taxon>Lythraceae</taxon>
        <taxon>Trapa</taxon>
    </lineage>
</organism>
<dbReference type="SUPFAM" id="SSF53784">
    <property type="entry name" value="Phosphofructokinase"/>
    <property type="match status" value="1"/>
</dbReference>
<dbReference type="Proteomes" id="UP001346149">
    <property type="component" value="Unassembled WGS sequence"/>
</dbReference>
<dbReference type="EMBL" id="JAXQNO010000009">
    <property type="protein sequence ID" value="KAK4791321.1"/>
    <property type="molecule type" value="Genomic_DNA"/>
</dbReference>